<keyword evidence="4 8" id="KW-0547">Nucleotide-binding</keyword>
<comment type="caution">
    <text evidence="11">The sequence shown here is derived from an EMBL/GenBank/DDBJ whole genome shotgun (WGS) entry which is preliminary data.</text>
</comment>
<evidence type="ECO:0000313" key="12">
    <source>
        <dbReference type="Proteomes" id="UP000308768"/>
    </source>
</evidence>
<comment type="pathway">
    <text evidence="8">Cofactor biosynthesis; NAD(+) biosynthesis; NAD(+) from nicotinamide D-ribonucleotide: step 1/1.</text>
</comment>
<gene>
    <name evidence="11" type="ORF">B0A49_09739</name>
</gene>
<protein>
    <recommendedName>
        <fullName evidence="8">Nicotinamide-nucleotide adenylyltransferase</fullName>
        <ecNumber evidence="8">2.7.7.1</ecNumber>
        <ecNumber evidence="8">2.7.7.18</ecNumber>
    </recommendedName>
</protein>
<evidence type="ECO:0000256" key="1">
    <source>
        <dbReference type="ARBA" id="ARBA00022642"/>
    </source>
</evidence>
<name>A0A4U0WLR7_9PEZI</name>
<dbReference type="OrthoDB" id="422187at2759"/>
<dbReference type="InterPro" id="IPR014729">
    <property type="entry name" value="Rossmann-like_a/b/a_fold"/>
</dbReference>
<feature type="compositionally biased region" description="Basic and acidic residues" evidence="9">
    <location>
        <begin position="209"/>
        <end position="226"/>
    </location>
</feature>
<dbReference type="GO" id="GO:0004515">
    <property type="term" value="F:nicotinate-nucleotide adenylyltransferase activity"/>
    <property type="evidence" value="ECO:0007669"/>
    <property type="project" value="UniProtKB-EC"/>
</dbReference>
<organism evidence="11 12">
    <name type="scientific">Cryomyces minteri</name>
    <dbReference type="NCBI Taxonomy" id="331657"/>
    <lineage>
        <taxon>Eukaryota</taxon>
        <taxon>Fungi</taxon>
        <taxon>Dikarya</taxon>
        <taxon>Ascomycota</taxon>
        <taxon>Pezizomycotina</taxon>
        <taxon>Dothideomycetes</taxon>
        <taxon>Dothideomycetes incertae sedis</taxon>
        <taxon>Cryomyces</taxon>
    </lineage>
</organism>
<dbReference type="UniPathway" id="UPA00253">
    <property type="reaction ID" value="UER00600"/>
</dbReference>
<feature type="region of interest" description="Disordered" evidence="9">
    <location>
        <begin position="203"/>
        <end position="226"/>
    </location>
</feature>
<dbReference type="EC" id="2.7.7.1" evidence="8"/>
<evidence type="ECO:0000256" key="9">
    <source>
        <dbReference type="SAM" id="MobiDB-lite"/>
    </source>
</evidence>
<dbReference type="GO" id="GO:0005524">
    <property type="term" value="F:ATP binding"/>
    <property type="evidence" value="ECO:0007669"/>
    <property type="project" value="UniProtKB-KW"/>
</dbReference>
<evidence type="ECO:0000259" key="10">
    <source>
        <dbReference type="Pfam" id="PF01467"/>
    </source>
</evidence>
<dbReference type="SUPFAM" id="SSF52374">
    <property type="entry name" value="Nucleotidylyl transferase"/>
    <property type="match status" value="1"/>
</dbReference>
<keyword evidence="2 8" id="KW-0808">Transferase</keyword>
<evidence type="ECO:0000256" key="5">
    <source>
        <dbReference type="ARBA" id="ARBA00022840"/>
    </source>
</evidence>
<comment type="catalytic activity">
    <reaction evidence="8">
        <text>nicotinate beta-D-ribonucleotide + ATP + H(+) = deamido-NAD(+) + diphosphate</text>
        <dbReference type="Rhea" id="RHEA:22860"/>
        <dbReference type="ChEBI" id="CHEBI:15378"/>
        <dbReference type="ChEBI" id="CHEBI:30616"/>
        <dbReference type="ChEBI" id="CHEBI:33019"/>
        <dbReference type="ChEBI" id="CHEBI:57502"/>
        <dbReference type="ChEBI" id="CHEBI:58437"/>
        <dbReference type="EC" id="2.7.7.18"/>
    </reaction>
</comment>
<evidence type="ECO:0000256" key="4">
    <source>
        <dbReference type="ARBA" id="ARBA00022741"/>
    </source>
</evidence>
<evidence type="ECO:0000256" key="8">
    <source>
        <dbReference type="RuleBase" id="RU362021"/>
    </source>
</evidence>
<dbReference type="GO" id="GO:0009435">
    <property type="term" value="P:NAD+ biosynthetic process"/>
    <property type="evidence" value="ECO:0007669"/>
    <property type="project" value="UniProtKB-UniPathway"/>
</dbReference>
<evidence type="ECO:0000256" key="3">
    <source>
        <dbReference type="ARBA" id="ARBA00022695"/>
    </source>
</evidence>
<comment type="catalytic activity">
    <reaction evidence="7 8">
        <text>beta-nicotinamide D-ribonucleotide + ATP + H(+) = diphosphate + NAD(+)</text>
        <dbReference type="Rhea" id="RHEA:21360"/>
        <dbReference type="ChEBI" id="CHEBI:14649"/>
        <dbReference type="ChEBI" id="CHEBI:15378"/>
        <dbReference type="ChEBI" id="CHEBI:30616"/>
        <dbReference type="ChEBI" id="CHEBI:33019"/>
        <dbReference type="ChEBI" id="CHEBI:57540"/>
        <dbReference type="EC" id="2.7.7.1"/>
    </reaction>
</comment>
<keyword evidence="12" id="KW-1185">Reference proteome</keyword>
<dbReference type="PANTHER" id="PTHR12039">
    <property type="entry name" value="NICOTINAMIDE MONONUCLEOTIDE ADENYLYLTRANSFERASE"/>
    <property type="match status" value="1"/>
</dbReference>
<proteinExistence type="inferred from homology"/>
<dbReference type="PANTHER" id="PTHR12039:SF0">
    <property type="entry name" value="NICOTINAMIDE-NUCLEOTIDE ADENYLYLTRANSFERASE"/>
    <property type="match status" value="1"/>
</dbReference>
<dbReference type="STRING" id="331657.A0A4U0WLR7"/>
<dbReference type="Pfam" id="PF01467">
    <property type="entry name" value="CTP_transf_like"/>
    <property type="match status" value="1"/>
</dbReference>
<dbReference type="Proteomes" id="UP000308768">
    <property type="component" value="Unassembled WGS sequence"/>
</dbReference>
<dbReference type="NCBIfam" id="TIGR00482">
    <property type="entry name" value="nicotinate (nicotinamide) nucleotide adenylyltransferase"/>
    <property type="match status" value="1"/>
</dbReference>
<keyword evidence="6 8" id="KW-0520">NAD</keyword>
<feature type="domain" description="Cytidyltransferase-like" evidence="10">
    <location>
        <begin position="23"/>
        <end position="172"/>
    </location>
</feature>
<evidence type="ECO:0000256" key="6">
    <source>
        <dbReference type="ARBA" id="ARBA00023027"/>
    </source>
</evidence>
<dbReference type="EMBL" id="NAJN01001358">
    <property type="protein sequence ID" value="TKA63737.1"/>
    <property type="molecule type" value="Genomic_DNA"/>
</dbReference>
<dbReference type="Gene3D" id="3.40.50.620">
    <property type="entry name" value="HUPs"/>
    <property type="match status" value="1"/>
</dbReference>
<keyword evidence="5 8" id="KW-0067">ATP-binding</keyword>
<dbReference type="InterPro" id="IPR005248">
    <property type="entry name" value="NadD/NMNAT"/>
</dbReference>
<evidence type="ECO:0000256" key="2">
    <source>
        <dbReference type="ARBA" id="ARBA00022679"/>
    </source>
</evidence>
<comment type="similarity">
    <text evidence="8">Belongs to the eukaryotic NMN adenylyltransferase family.</text>
</comment>
<reference evidence="11 12" key="1">
    <citation type="submission" date="2017-03" db="EMBL/GenBank/DDBJ databases">
        <title>Genomes of endolithic fungi from Antarctica.</title>
        <authorList>
            <person name="Coleine C."/>
            <person name="Masonjones S."/>
            <person name="Stajich J.E."/>
        </authorList>
    </citation>
    <scope>NUCLEOTIDE SEQUENCE [LARGE SCALE GENOMIC DNA]</scope>
    <source>
        <strain evidence="11 12">CCFEE 5187</strain>
    </source>
</reference>
<dbReference type="AlphaFoldDB" id="A0A4U0WLR7"/>
<accession>A0A4U0WLR7</accession>
<dbReference type="InterPro" id="IPR004821">
    <property type="entry name" value="Cyt_trans-like"/>
</dbReference>
<keyword evidence="1 8" id="KW-0662">Pyridine nucleotide biosynthesis</keyword>
<keyword evidence="3 8" id="KW-0548">Nucleotidyltransferase</keyword>
<dbReference type="GO" id="GO:0000309">
    <property type="term" value="F:nicotinamide-nucleotide adenylyltransferase activity"/>
    <property type="evidence" value="ECO:0007669"/>
    <property type="project" value="UniProtKB-EC"/>
</dbReference>
<dbReference type="EC" id="2.7.7.18" evidence="8"/>
<evidence type="ECO:0000313" key="11">
    <source>
        <dbReference type="EMBL" id="TKA63737.1"/>
    </source>
</evidence>
<dbReference type="InterPro" id="IPR051182">
    <property type="entry name" value="Euk_NMN_adenylyltrnsfrase"/>
</dbReference>
<evidence type="ECO:0000256" key="7">
    <source>
        <dbReference type="ARBA" id="ARBA00049001"/>
    </source>
</evidence>
<sequence length="226" mass="25195">MFEMARDFVKLDTSYEVVGAYLSPVGDAYKKLGLAAAEHRIKMCELAVSSSWITVDPWEALHKEYLPTADVLDHFDQEINKDGGVETATGERKRVKVSLLAGADLMETMSTPGVWSPKDLDRILGNYGAFIIERAGTDAMEAVSTASLQRFQDNTNIIPQMIKNDVSSTKIRLFLKKDLSVRYLIPDPVVKYIEAHGLYEDSETLSQRENGKSARNEDAREQASTS</sequence>